<dbReference type="Pfam" id="PF02470">
    <property type="entry name" value="MlaD"/>
    <property type="match status" value="1"/>
</dbReference>
<evidence type="ECO:0000313" key="3">
    <source>
        <dbReference type="EMBL" id="GAA3522776.1"/>
    </source>
</evidence>
<dbReference type="InterPro" id="IPR003399">
    <property type="entry name" value="Mce/MlaD"/>
</dbReference>
<name>A0ABP6UV77_9PSEU</name>
<evidence type="ECO:0000259" key="2">
    <source>
        <dbReference type="Pfam" id="PF02470"/>
    </source>
</evidence>
<dbReference type="PANTHER" id="PTHR33371">
    <property type="entry name" value="INTERMEMBRANE PHOSPHOLIPID TRANSPORT SYSTEM BINDING PROTEIN MLAD-RELATED"/>
    <property type="match status" value="1"/>
</dbReference>
<dbReference type="RefSeq" id="WP_344854175.1">
    <property type="nucleotide sequence ID" value="NZ_BAAAZN010000001.1"/>
</dbReference>
<gene>
    <name evidence="3" type="ORF">GCM10022222_00800</name>
</gene>
<dbReference type="InterPro" id="IPR052336">
    <property type="entry name" value="MlaD_Phospholipid_Transporter"/>
</dbReference>
<dbReference type="PANTHER" id="PTHR33371:SF4">
    <property type="entry name" value="INTERMEMBRANE PHOSPHOLIPID TRANSPORT SYSTEM BINDING PROTEIN MLAD"/>
    <property type="match status" value="1"/>
</dbReference>
<reference evidence="4" key="1">
    <citation type="journal article" date="2019" name="Int. J. Syst. Evol. Microbiol.">
        <title>The Global Catalogue of Microorganisms (GCM) 10K type strain sequencing project: providing services to taxonomists for standard genome sequencing and annotation.</title>
        <authorList>
            <consortium name="The Broad Institute Genomics Platform"/>
            <consortium name="The Broad Institute Genome Sequencing Center for Infectious Disease"/>
            <person name="Wu L."/>
            <person name="Ma J."/>
        </authorList>
    </citation>
    <scope>NUCLEOTIDE SEQUENCE [LARGE SCALE GENOMIC DNA]</scope>
    <source>
        <strain evidence="4">JCM 16898</strain>
    </source>
</reference>
<keyword evidence="4" id="KW-1185">Reference proteome</keyword>
<sequence length="471" mass="48629">MALRMRRPVVLGAVLLLLVVGALFGVYQKERIGTVLSSGDVVRAEFAREYRLEPNKSEVKVAGVVVGTVTGVGKAGQGHSLVTMKVDDGTVGKLGSRPSAIIRPTTLLGGNYYLELVPGGDRRAYDTAQPIPVARTSVPAELDQVLATLPGRARESVQASTRLTDEALKAGAGDAAGDLVRDAPGALAPAKDVLSAARGTRPQEDLYQLVPDLDSATETMTRKEGQLAGVIDSLRDVSATLAAQRSPLADTVGRLPATLGSTRKGLDALSGSLDRVIAVAGKAAPAVKELTPLLQKANPVVAQALPLVRDLRPLLRQVRPLADELVPTAKGATSTLNNVRGPVLDRVNGPIAKTVLSPWSGTGAYAGDGGNGHLFYQEVGYLAAHTANLSQYGNKNGRMLGLALGVGVSSVGGNDPGTAKLLQSLGLIPGGAQLLPPPDNSGDTYHPQPATSPGQGQVLPGALPPIPLRSN</sequence>
<evidence type="ECO:0000256" key="1">
    <source>
        <dbReference type="SAM" id="MobiDB-lite"/>
    </source>
</evidence>
<comment type="caution">
    <text evidence="3">The sequence shown here is derived from an EMBL/GenBank/DDBJ whole genome shotgun (WGS) entry which is preliminary data.</text>
</comment>
<organism evidence="3 4">
    <name type="scientific">Amycolatopsis ultiminotia</name>
    <dbReference type="NCBI Taxonomy" id="543629"/>
    <lineage>
        <taxon>Bacteria</taxon>
        <taxon>Bacillati</taxon>
        <taxon>Actinomycetota</taxon>
        <taxon>Actinomycetes</taxon>
        <taxon>Pseudonocardiales</taxon>
        <taxon>Pseudonocardiaceae</taxon>
        <taxon>Amycolatopsis</taxon>
    </lineage>
</organism>
<evidence type="ECO:0000313" key="4">
    <source>
        <dbReference type="Proteomes" id="UP001500689"/>
    </source>
</evidence>
<accession>A0ABP6UV77</accession>
<protein>
    <recommendedName>
        <fullName evidence="2">Mce/MlaD domain-containing protein</fullName>
    </recommendedName>
</protein>
<feature type="region of interest" description="Disordered" evidence="1">
    <location>
        <begin position="430"/>
        <end position="471"/>
    </location>
</feature>
<feature type="compositionally biased region" description="Pro residues" evidence="1">
    <location>
        <begin position="462"/>
        <end position="471"/>
    </location>
</feature>
<feature type="domain" description="Mce/MlaD" evidence="2">
    <location>
        <begin position="40"/>
        <end position="119"/>
    </location>
</feature>
<proteinExistence type="predicted"/>
<dbReference type="EMBL" id="BAAAZN010000001">
    <property type="protein sequence ID" value="GAA3522776.1"/>
    <property type="molecule type" value="Genomic_DNA"/>
</dbReference>
<dbReference type="Proteomes" id="UP001500689">
    <property type="component" value="Unassembled WGS sequence"/>
</dbReference>